<protein>
    <recommendedName>
        <fullName evidence="4">Transmembrane protein</fullName>
    </recommendedName>
</protein>
<evidence type="ECO:0000313" key="2">
    <source>
        <dbReference type="EMBL" id="EGR26960.1"/>
    </source>
</evidence>
<evidence type="ECO:0000256" key="1">
    <source>
        <dbReference type="SAM" id="Phobius"/>
    </source>
</evidence>
<dbReference type="EMBL" id="GL984396">
    <property type="protein sequence ID" value="EGR26960.1"/>
    <property type="molecule type" value="Genomic_DNA"/>
</dbReference>
<dbReference type="Proteomes" id="UP000008983">
    <property type="component" value="Unassembled WGS sequence"/>
</dbReference>
<keyword evidence="3" id="KW-1185">Reference proteome</keyword>
<gene>
    <name evidence="2" type="ORF">IMG5_204120</name>
</gene>
<evidence type="ECO:0008006" key="4">
    <source>
        <dbReference type="Google" id="ProtNLM"/>
    </source>
</evidence>
<organism evidence="2 3">
    <name type="scientific">Ichthyophthirius multifiliis</name>
    <name type="common">White spot disease agent</name>
    <name type="synonym">Ich</name>
    <dbReference type="NCBI Taxonomy" id="5932"/>
    <lineage>
        <taxon>Eukaryota</taxon>
        <taxon>Sar</taxon>
        <taxon>Alveolata</taxon>
        <taxon>Ciliophora</taxon>
        <taxon>Intramacronucleata</taxon>
        <taxon>Oligohymenophorea</taxon>
        <taxon>Hymenostomatida</taxon>
        <taxon>Ophryoglenina</taxon>
        <taxon>Ichthyophthirius</taxon>
    </lineage>
</organism>
<dbReference type="InParanoid" id="G0R6D9"/>
<dbReference type="OrthoDB" id="327975at2759"/>
<dbReference type="AlphaFoldDB" id="G0R6D9"/>
<feature type="transmembrane region" description="Helical" evidence="1">
    <location>
        <begin position="115"/>
        <end position="135"/>
    </location>
</feature>
<sequence length="318" mass="39096">MRGLYRIYGITFGRLILIGQPLGHICIAVLRYFCKINNHVIQILYLSPYFFYFLILLFIFYVFIEILVFFLQKEITMIIQNILQLILIKLICKNIQQLFFYIFLKIEQFQIKNLLLINFLFNCQTFKILLVYFLFIKQNQLKMERIIEQKIIKSQWLKGLQLKDYEEFIQNSFYLEKCIQQKSKLKDIQQIQFQDKEISRLEIMRYSKEYMHQMKYIQYFKCDSINFDDLFKQSFEFEKHGKTSSQILRRHCCFEVIIQEYQIRKYQKTLFIIGEKPHIIRKKNWKNLQKIQFCPLQIQNQMLIMNIQNLLFKQVQKK</sequence>
<dbReference type="RefSeq" id="XP_004023844.1">
    <property type="nucleotide sequence ID" value="XM_004023795.1"/>
</dbReference>
<evidence type="ECO:0000313" key="3">
    <source>
        <dbReference type="Proteomes" id="UP000008983"/>
    </source>
</evidence>
<proteinExistence type="predicted"/>
<feature type="transmembrane region" description="Helical" evidence="1">
    <location>
        <begin position="12"/>
        <end position="33"/>
    </location>
</feature>
<reference evidence="2 3" key="1">
    <citation type="submission" date="2011-07" db="EMBL/GenBank/DDBJ databases">
        <authorList>
            <person name="Coyne R."/>
            <person name="Brami D."/>
            <person name="Johnson J."/>
            <person name="Hostetler J."/>
            <person name="Hannick L."/>
            <person name="Clark T."/>
            <person name="Cassidy-Hanley D."/>
            <person name="Inman J."/>
        </authorList>
    </citation>
    <scope>NUCLEOTIDE SEQUENCE [LARGE SCALE GENOMIC DNA]</scope>
    <source>
        <strain evidence="2 3">G5</strain>
    </source>
</reference>
<keyword evidence="1" id="KW-1133">Transmembrane helix</keyword>
<accession>G0R6D9</accession>
<dbReference type="GeneID" id="14903015"/>
<feature type="transmembrane region" description="Helical" evidence="1">
    <location>
        <begin position="49"/>
        <end position="70"/>
    </location>
</feature>
<keyword evidence="1" id="KW-0812">Transmembrane</keyword>
<keyword evidence="1" id="KW-0472">Membrane</keyword>
<dbReference type="eggNOG" id="ENOG502R91S">
    <property type="taxonomic scope" value="Eukaryota"/>
</dbReference>
<name>G0R6D9_ICHMU</name>